<feature type="compositionally biased region" description="Polar residues" evidence="1">
    <location>
        <begin position="55"/>
        <end position="75"/>
    </location>
</feature>
<protein>
    <submittedName>
        <fullName evidence="3">Uncharacterized protein</fullName>
    </submittedName>
</protein>
<dbReference type="EMBL" id="JAWDGP010004347">
    <property type="protein sequence ID" value="KAK3765108.1"/>
    <property type="molecule type" value="Genomic_DNA"/>
</dbReference>
<sequence length="158" mass="17192">MTVQLAVGIPVGILITLMVVLFTVVMCRVYRKRRSNLTTYLNNTTSTPPHTSHSWNQQTTGPSTLSGTVGASSNRLGGRGPPSWGSYRGQGYDPSESQGLPLQVTLPEDQDGFAEYREGRSSPPPAYESLGYEDQAMTPPSYETVVKDSGEGHNMEDH</sequence>
<dbReference type="Proteomes" id="UP001283361">
    <property type="component" value="Unassembled WGS sequence"/>
</dbReference>
<feature type="compositionally biased region" description="Basic and acidic residues" evidence="1">
    <location>
        <begin position="145"/>
        <end position="158"/>
    </location>
</feature>
<evidence type="ECO:0000313" key="4">
    <source>
        <dbReference type="Proteomes" id="UP001283361"/>
    </source>
</evidence>
<evidence type="ECO:0000256" key="2">
    <source>
        <dbReference type="SAM" id="Phobius"/>
    </source>
</evidence>
<feature type="transmembrane region" description="Helical" evidence="2">
    <location>
        <begin position="6"/>
        <end position="27"/>
    </location>
</feature>
<keyword evidence="2" id="KW-0472">Membrane</keyword>
<accession>A0AAE0Z969</accession>
<evidence type="ECO:0000313" key="3">
    <source>
        <dbReference type="EMBL" id="KAK3765108.1"/>
    </source>
</evidence>
<keyword evidence="2" id="KW-1133">Transmembrane helix</keyword>
<evidence type="ECO:0000256" key="1">
    <source>
        <dbReference type="SAM" id="MobiDB-lite"/>
    </source>
</evidence>
<name>A0AAE0Z969_9GAST</name>
<comment type="caution">
    <text evidence="3">The sequence shown here is derived from an EMBL/GenBank/DDBJ whole genome shotgun (WGS) entry which is preliminary data.</text>
</comment>
<reference evidence="3" key="1">
    <citation type="journal article" date="2023" name="G3 (Bethesda)">
        <title>A reference genome for the long-term kleptoplast-retaining sea slug Elysia crispata morphotype clarki.</title>
        <authorList>
            <person name="Eastman K.E."/>
            <person name="Pendleton A.L."/>
            <person name="Shaikh M.A."/>
            <person name="Suttiyut T."/>
            <person name="Ogas R."/>
            <person name="Tomko P."/>
            <person name="Gavelis G."/>
            <person name="Widhalm J.R."/>
            <person name="Wisecaver J.H."/>
        </authorList>
    </citation>
    <scope>NUCLEOTIDE SEQUENCE</scope>
    <source>
        <strain evidence="3">ECLA1</strain>
    </source>
</reference>
<feature type="region of interest" description="Disordered" evidence="1">
    <location>
        <begin position="40"/>
        <end position="158"/>
    </location>
</feature>
<dbReference type="AlphaFoldDB" id="A0AAE0Z969"/>
<keyword evidence="4" id="KW-1185">Reference proteome</keyword>
<organism evidence="3 4">
    <name type="scientific">Elysia crispata</name>
    <name type="common">lettuce slug</name>
    <dbReference type="NCBI Taxonomy" id="231223"/>
    <lineage>
        <taxon>Eukaryota</taxon>
        <taxon>Metazoa</taxon>
        <taxon>Spiralia</taxon>
        <taxon>Lophotrochozoa</taxon>
        <taxon>Mollusca</taxon>
        <taxon>Gastropoda</taxon>
        <taxon>Heterobranchia</taxon>
        <taxon>Euthyneura</taxon>
        <taxon>Panpulmonata</taxon>
        <taxon>Sacoglossa</taxon>
        <taxon>Placobranchoidea</taxon>
        <taxon>Plakobranchidae</taxon>
        <taxon>Elysia</taxon>
    </lineage>
</organism>
<proteinExistence type="predicted"/>
<gene>
    <name evidence="3" type="ORF">RRG08_007288</name>
</gene>
<feature type="compositionally biased region" description="Low complexity" evidence="1">
    <location>
        <begin position="40"/>
        <end position="54"/>
    </location>
</feature>
<keyword evidence="2" id="KW-0812">Transmembrane</keyword>